<reference evidence="2" key="1">
    <citation type="submission" date="2015-12" db="EMBL/GenBank/DDBJ databases">
        <title>De novo transcriptome assembly of four potential Pierce s Disease insect vectors from Arizona vineyards.</title>
        <authorList>
            <person name="Tassone E.E."/>
        </authorList>
    </citation>
    <scope>NUCLEOTIDE SEQUENCE</scope>
</reference>
<dbReference type="InterPro" id="IPR036058">
    <property type="entry name" value="Kazal_dom_sf"/>
</dbReference>
<proteinExistence type="predicted"/>
<dbReference type="EMBL" id="GEDC01022605">
    <property type="protein sequence ID" value="JAS14693.1"/>
    <property type="molecule type" value="Transcribed_RNA"/>
</dbReference>
<feature type="chain" id="PRO_5008580102" description="Kazal-like domain-containing protein" evidence="1">
    <location>
        <begin position="28"/>
        <end position="103"/>
    </location>
</feature>
<gene>
    <name evidence="2" type="ORF">g.23068</name>
    <name evidence="3" type="ORF">g.23069</name>
</gene>
<sequence length="103" mass="11564">MRFASSNMKCVLLPFVVVLLTVQDSLSQAPCFHLCAKDYFPICAYGKNSEGVEHYKTFPNACTMDASNHCEKTAYKLSQLGLCKVLPSTTEQDNIYNQLVFKD</sequence>
<dbReference type="Gene3D" id="3.30.60.30">
    <property type="match status" value="1"/>
</dbReference>
<dbReference type="SUPFAM" id="SSF100895">
    <property type="entry name" value="Kazal-type serine protease inhibitors"/>
    <property type="match status" value="1"/>
</dbReference>
<dbReference type="AlphaFoldDB" id="A0A1B6C0D7"/>
<dbReference type="EMBL" id="GEDC01030321">
    <property type="protein sequence ID" value="JAS06977.1"/>
    <property type="molecule type" value="Transcribed_RNA"/>
</dbReference>
<evidence type="ECO:0000313" key="3">
    <source>
        <dbReference type="EMBL" id="JAS14693.1"/>
    </source>
</evidence>
<evidence type="ECO:0000256" key="1">
    <source>
        <dbReference type="SAM" id="SignalP"/>
    </source>
</evidence>
<accession>A0A1B6C0D7</accession>
<evidence type="ECO:0000313" key="2">
    <source>
        <dbReference type="EMBL" id="JAS06977.1"/>
    </source>
</evidence>
<protein>
    <recommendedName>
        <fullName evidence="4">Kazal-like domain-containing protein</fullName>
    </recommendedName>
</protein>
<organism evidence="2">
    <name type="scientific">Clastoptera arizonana</name>
    <name type="common">Arizona spittle bug</name>
    <dbReference type="NCBI Taxonomy" id="38151"/>
    <lineage>
        <taxon>Eukaryota</taxon>
        <taxon>Metazoa</taxon>
        <taxon>Ecdysozoa</taxon>
        <taxon>Arthropoda</taxon>
        <taxon>Hexapoda</taxon>
        <taxon>Insecta</taxon>
        <taxon>Pterygota</taxon>
        <taxon>Neoptera</taxon>
        <taxon>Paraneoptera</taxon>
        <taxon>Hemiptera</taxon>
        <taxon>Auchenorrhyncha</taxon>
        <taxon>Cercopoidea</taxon>
        <taxon>Clastopteridae</taxon>
        <taxon>Clastoptera</taxon>
    </lineage>
</organism>
<feature type="signal peptide" evidence="1">
    <location>
        <begin position="1"/>
        <end position="27"/>
    </location>
</feature>
<name>A0A1B6C0D7_9HEMI</name>
<evidence type="ECO:0008006" key="4">
    <source>
        <dbReference type="Google" id="ProtNLM"/>
    </source>
</evidence>
<keyword evidence="1" id="KW-0732">Signal</keyword>